<evidence type="ECO:0000313" key="5">
    <source>
        <dbReference type="Proteomes" id="UP001501697"/>
    </source>
</evidence>
<keyword evidence="1" id="KW-0808">Transferase</keyword>
<evidence type="ECO:0000256" key="1">
    <source>
        <dbReference type="ARBA" id="ARBA00022679"/>
    </source>
</evidence>
<reference evidence="5" key="1">
    <citation type="journal article" date="2019" name="Int. J. Syst. Evol. Microbiol.">
        <title>The Global Catalogue of Microorganisms (GCM) 10K type strain sequencing project: providing services to taxonomists for standard genome sequencing and annotation.</title>
        <authorList>
            <consortium name="The Broad Institute Genomics Platform"/>
            <consortium name="The Broad Institute Genome Sequencing Center for Infectious Disease"/>
            <person name="Wu L."/>
            <person name="Ma J."/>
        </authorList>
    </citation>
    <scope>NUCLEOTIDE SEQUENCE [LARGE SCALE GENOMIC DNA]</scope>
    <source>
        <strain evidence="5">JCM 16544</strain>
    </source>
</reference>
<organism evidence="4 5">
    <name type="scientific">Microbacterium awajiense</name>
    <dbReference type="NCBI Taxonomy" id="415214"/>
    <lineage>
        <taxon>Bacteria</taxon>
        <taxon>Bacillati</taxon>
        <taxon>Actinomycetota</taxon>
        <taxon>Actinomycetes</taxon>
        <taxon>Micrococcales</taxon>
        <taxon>Microbacteriaceae</taxon>
        <taxon>Microbacterium</taxon>
    </lineage>
</organism>
<proteinExistence type="predicted"/>
<dbReference type="PANTHER" id="PTHR43877:SF1">
    <property type="entry name" value="ACETYLTRANSFERASE"/>
    <property type="match status" value="1"/>
</dbReference>
<dbReference type="InterPro" id="IPR016181">
    <property type="entry name" value="Acyl_CoA_acyltransferase"/>
</dbReference>
<dbReference type="EMBL" id="BAAAYU010000005">
    <property type="protein sequence ID" value="GAA3642227.1"/>
    <property type="molecule type" value="Genomic_DNA"/>
</dbReference>
<evidence type="ECO:0000256" key="2">
    <source>
        <dbReference type="ARBA" id="ARBA00023315"/>
    </source>
</evidence>
<dbReference type="SUPFAM" id="SSF55729">
    <property type="entry name" value="Acyl-CoA N-acyltransferases (Nat)"/>
    <property type="match status" value="1"/>
</dbReference>
<dbReference type="Pfam" id="PF00583">
    <property type="entry name" value="Acetyltransf_1"/>
    <property type="match status" value="1"/>
</dbReference>
<dbReference type="PANTHER" id="PTHR43877">
    <property type="entry name" value="AMINOALKYLPHOSPHONATE N-ACETYLTRANSFERASE-RELATED-RELATED"/>
    <property type="match status" value="1"/>
</dbReference>
<feature type="domain" description="N-acetyltransferase" evidence="3">
    <location>
        <begin position="3"/>
        <end position="163"/>
    </location>
</feature>
<accession>A0ABP7AXM1</accession>
<evidence type="ECO:0000259" key="3">
    <source>
        <dbReference type="PROSITE" id="PS51186"/>
    </source>
</evidence>
<protein>
    <submittedName>
        <fullName evidence="4">GNAT family N-acetyltransferase</fullName>
    </submittedName>
</protein>
<dbReference type="RefSeq" id="WP_344739507.1">
    <property type="nucleotide sequence ID" value="NZ_BAAAYU010000005.1"/>
</dbReference>
<dbReference type="InterPro" id="IPR000182">
    <property type="entry name" value="GNAT_dom"/>
</dbReference>
<dbReference type="PROSITE" id="PS51186">
    <property type="entry name" value="GNAT"/>
    <property type="match status" value="1"/>
</dbReference>
<name>A0ABP7AXM1_9MICO</name>
<keyword evidence="5" id="KW-1185">Reference proteome</keyword>
<sequence>MEFTLRAAAFSDADEIARLNIATWREAYAHLLPADFFTEEFAASRHALWARVLGERHPDRIVRVAEADGAIVGYGFAGPALGEPGAEPPRDRQLYGLYVAAIHHGTGVGQSLLDAVLGDDPAVLWVAARNPRAIAFYERNGFALDGEEQTDPIAGIVDARMVR</sequence>
<dbReference type="Gene3D" id="3.40.630.30">
    <property type="match status" value="1"/>
</dbReference>
<dbReference type="Proteomes" id="UP001501697">
    <property type="component" value="Unassembled WGS sequence"/>
</dbReference>
<dbReference type="CDD" id="cd04301">
    <property type="entry name" value="NAT_SF"/>
    <property type="match status" value="1"/>
</dbReference>
<comment type="caution">
    <text evidence="4">The sequence shown here is derived from an EMBL/GenBank/DDBJ whole genome shotgun (WGS) entry which is preliminary data.</text>
</comment>
<dbReference type="InterPro" id="IPR050832">
    <property type="entry name" value="Bact_Acetyltransf"/>
</dbReference>
<evidence type="ECO:0000313" key="4">
    <source>
        <dbReference type="EMBL" id="GAA3642227.1"/>
    </source>
</evidence>
<keyword evidence="2" id="KW-0012">Acyltransferase</keyword>
<gene>
    <name evidence="4" type="ORF">GCM10022200_27490</name>
</gene>